<sequence length="241" mass="26149">MVTAAEAAALVESSMATKKRAREEIEEDGGEAEHMNRMRWHARVAALERVPRMAKVPAAAATAVGRQASFVDAFNGKESEFQMRSASNAALQPDAPGTAMALTAGRTGAPCDAPSFLTSGGHRCLAIGDAHRIATPPVHSPCSRAMQGGPRGKKRKSPCAPMGIFRSPLSRMMLSPRPRSSFTPSPRVRHGTSHRGRSNIDLNAYILISGSGLPRIFSGKGKSDFFDAPRMYERNYENWRW</sequence>
<evidence type="ECO:0000313" key="2">
    <source>
        <dbReference type="EMBL" id="TVU18730.1"/>
    </source>
</evidence>
<organism evidence="2 3">
    <name type="scientific">Eragrostis curvula</name>
    <name type="common">weeping love grass</name>
    <dbReference type="NCBI Taxonomy" id="38414"/>
    <lineage>
        <taxon>Eukaryota</taxon>
        <taxon>Viridiplantae</taxon>
        <taxon>Streptophyta</taxon>
        <taxon>Embryophyta</taxon>
        <taxon>Tracheophyta</taxon>
        <taxon>Spermatophyta</taxon>
        <taxon>Magnoliopsida</taxon>
        <taxon>Liliopsida</taxon>
        <taxon>Poales</taxon>
        <taxon>Poaceae</taxon>
        <taxon>PACMAD clade</taxon>
        <taxon>Chloridoideae</taxon>
        <taxon>Eragrostideae</taxon>
        <taxon>Eragrostidinae</taxon>
        <taxon>Eragrostis</taxon>
    </lineage>
</organism>
<proteinExistence type="predicted"/>
<evidence type="ECO:0000256" key="1">
    <source>
        <dbReference type="SAM" id="MobiDB-lite"/>
    </source>
</evidence>
<keyword evidence="3" id="KW-1185">Reference proteome</keyword>
<accession>A0A5J9U6I9</accession>
<feature type="compositionally biased region" description="Low complexity" evidence="1">
    <location>
        <begin position="173"/>
        <end position="186"/>
    </location>
</feature>
<comment type="caution">
    <text evidence="2">The sequence shown here is derived from an EMBL/GenBank/DDBJ whole genome shotgun (WGS) entry which is preliminary data.</text>
</comment>
<dbReference type="EMBL" id="RWGY01000029">
    <property type="protein sequence ID" value="TVU18730.1"/>
    <property type="molecule type" value="Genomic_DNA"/>
</dbReference>
<feature type="region of interest" description="Disordered" evidence="1">
    <location>
        <begin position="173"/>
        <end position="195"/>
    </location>
</feature>
<gene>
    <name evidence="2" type="ORF">EJB05_34842</name>
</gene>
<name>A0A5J9U6I9_9POAL</name>
<dbReference type="AlphaFoldDB" id="A0A5J9U6I9"/>
<dbReference type="Proteomes" id="UP000324897">
    <property type="component" value="Chromosome 7"/>
</dbReference>
<evidence type="ECO:0000313" key="3">
    <source>
        <dbReference type="Proteomes" id="UP000324897"/>
    </source>
</evidence>
<reference evidence="2 3" key="1">
    <citation type="journal article" date="2019" name="Sci. Rep.">
        <title>A high-quality genome of Eragrostis curvula grass provides insights into Poaceae evolution and supports new strategies to enhance forage quality.</title>
        <authorList>
            <person name="Carballo J."/>
            <person name="Santos B.A.C.M."/>
            <person name="Zappacosta D."/>
            <person name="Garbus I."/>
            <person name="Selva J.P."/>
            <person name="Gallo C.A."/>
            <person name="Diaz A."/>
            <person name="Albertini E."/>
            <person name="Caccamo M."/>
            <person name="Echenique V."/>
        </authorList>
    </citation>
    <scope>NUCLEOTIDE SEQUENCE [LARGE SCALE GENOMIC DNA]</scope>
    <source>
        <strain evidence="3">cv. Victoria</strain>
        <tissue evidence="2">Leaf</tissue>
    </source>
</reference>
<protein>
    <submittedName>
        <fullName evidence="2">Uncharacterized protein</fullName>
    </submittedName>
</protein>
<feature type="region of interest" description="Disordered" evidence="1">
    <location>
        <begin position="138"/>
        <end position="158"/>
    </location>
</feature>
<dbReference type="Gramene" id="TVU18730">
    <property type="protein sequence ID" value="TVU18730"/>
    <property type="gene ID" value="EJB05_34842"/>
</dbReference>